<dbReference type="GO" id="GO:0006396">
    <property type="term" value="P:RNA processing"/>
    <property type="evidence" value="ECO:0007669"/>
    <property type="project" value="InterPro"/>
</dbReference>
<dbReference type="GO" id="GO:0003723">
    <property type="term" value="F:RNA binding"/>
    <property type="evidence" value="ECO:0007669"/>
    <property type="project" value="InterPro"/>
</dbReference>
<dbReference type="InterPro" id="IPR029064">
    <property type="entry name" value="Ribosomal_eL30-like_sf"/>
</dbReference>
<dbReference type="Gene3D" id="3.30.1330.30">
    <property type="match status" value="1"/>
</dbReference>
<dbReference type="STRING" id="1842532.A7E78_07600"/>
<dbReference type="PANTHER" id="PTHR46429:SF1">
    <property type="entry name" value="23S RRNA (GUANOSINE-2'-O-)-METHYLTRANSFERASE RLMB"/>
    <property type="match status" value="1"/>
</dbReference>
<dbReference type="InterPro" id="IPR001537">
    <property type="entry name" value="SpoU_MeTrfase"/>
</dbReference>
<dbReference type="GO" id="GO:0032259">
    <property type="term" value="P:methylation"/>
    <property type="evidence" value="ECO:0007669"/>
    <property type="project" value="UniProtKB-KW"/>
</dbReference>
<dbReference type="Pfam" id="PF08032">
    <property type="entry name" value="SpoU_sub_bind"/>
    <property type="match status" value="1"/>
</dbReference>
<dbReference type="SMART" id="SM00967">
    <property type="entry name" value="SpoU_sub_bind"/>
    <property type="match status" value="1"/>
</dbReference>
<dbReference type="PANTHER" id="PTHR46429">
    <property type="entry name" value="23S RRNA (GUANOSINE-2'-O-)-METHYLTRANSFERASE RLMB"/>
    <property type="match status" value="1"/>
</dbReference>
<name>A0A1L3GP63_9BACT</name>
<accession>A0A1L3GP63</accession>
<dbReference type="NCBIfam" id="TIGR00186">
    <property type="entry name" value="rRNA_methyl_3"/>
    <property type="match status" value="1"/>
</dbReference>
<comment type="similarity">
    <text evidence="1">Belongs to the class IV-like SAM-binding methyltransferase superfamily. RNA methyltransferase TrmH family.</text>
</comment>
<dbReference type="OrthoDB" id="9785673at2"/>
<reference evidence="5 6" key="1">
    <citation type="journal article" date="2017" name="Genome Announc.">
        <title>Complete Genome Sequences of Two Acetylene-Fermenting Pelobacter acetylenicus Strains.</title>
        <authorList>
            <person name="Sutton J.M."/>
            <person name="Baesman S.M."/>
            <person name="Fierst J.L."/>
            <person name="Poret-Peterson A.T."/>
            <person name="Oremland R.S."/>
            <person name="Dunlap D.S."/>
            <person name="Akob D.M."/>
        </authorList>
    </citation>
    <scope>NUCLEOTIDE SEQUENCE [LARGE SCALE GENOMIC DNA]</scope>
    <source>
        <strain evidence="5 6">SFB93</strain>
    </source>
</reference>
<proteinExistence type="inferred from homology"/>
<protein>
    <submittedName>
        <fullName evidence="5">23S rRNA (Guanosine(2251)-2'-O)-methyltransferase RlmB</fullName>
    </submittedName>
</protein>
<feature type="domain" description="RNA 2-O ribose methyltransferase substrate binding" evidence="4">
    <location>
        <begin position="4"/>
        <end position="80"/>
    </location>
</feature>
<dbReference type="EMBL" id="CP015519">
    <property type="protein sequence ID" value="APG27713.1"/>
    <property type="molecule type" value="Genomic_DNA"/>
</dbReference>
<dbReference type="InterPro" id="IPR029028">
    <property type="entry name" value="Alpha/beta_knot_MTases"/>
</dbReference>
<keyword evidence="3 5" id="KW-0808">Transferase</keyword>
<evidence type="ECO:0000259" key="4">
    <source>
        <dbReference type="SMART" id="SM00967"/>
    </source>
</evidence>
<organism evidence="5 6">
    <name type="scientific">Syntrophotalea acetylenivorans</name>
    <dbReference type="NCBI Taxonomy" id="1842532"/>
    <lineage>
        <taxon>Bacteria</taxon>
        <taxon>Pseudomonadati</taxon>
        <taxon>Thermodesulfobacteriota</taxon>
        <taxon>Desulfuromonadia</taxon>
        <taxon>Desulfuromonadales</taxon>
        <taxon>Syntrophotaleaceae</taxon>
        <taxon>Syntrophotalea</taxon>
    </lineage>
</organism>
<dbReference type="Gene3D" id="3.40.1280.10">
    <property type="match status" value="1"/>
</dbReference>
<evidence type="ECO:0000256" key="3">
    <source>
        <dbReference type="ARBA" id="ARBA00022679"/>
    </source>
</evidence>
<dbReference type="Pfam" id="PF00588">
    <property type="entry name" value="SpoU_methylase"/>
    <property type="match status" value="1"/>
</dbReference>
<dbReference type="SUPFAM" id="SSF75217">
    <property type="entry name" value="alpha/beta knot"/>
    <property type="match status" value="1"/>
</dbReference>
<keyword evidence="2 5" id="KW-0489">Methyltransferase</keyword>
<keyword evidence="6" id="KW-1185">Reference proteome</keyword>
<dbReference type="AlphaFoldDB" id="A0A1L3GP63"/>
<dbReference type="InterPro" id="IPR029026">
    <property type="entry name" value="tRNA_m1G_MTases_N"/>
</dbReference>
<dbReference type="InterPro" id="IPR004441">
    <property type="entry name" value="rRNA_MeTrfase_TrmH"/>
</dbReference>
<dbReference type="FunFam" id="3.40.1280.10:FF:000008">
    <property type="entry name" value="Group 3 RNA methyltransferase TrmH"/>
    <property type="match status" value="1"/>
</dbReference>
<dbReference type="GO" id="GO:0005829">
    <property type="term" value="C:cytosol"/>
    <property type="evidence" value="ECO:0007669"/>
    <property type="project" value="TreeGrafter"/>
</dbReference>
<dbReference type="RefSeq" id="WP_072283680.1">
    <property type="nucleotide sequence ID" value="NZ_CP015519.1"/>
</dbReference>
<dbReference type="CDD" id="cd18103">
    <property type="entry name" value="SpoU-like_RlmB"/>
    <property type="match status" value="1"/>
</dbReference>
<evidence type="ECO:0000313" key="5">
    <source>
        <dbReference type="EMBL" id="APG27713.1"/>
    </source>
</evidence>
<evidence type="ECO:0000256" key="2">
    <source>
        <dbReference type="ARBA" id="ARBA00022603"/>
    </source>
</evidence>
<evidence type="ECO:0000313" key="6">
    <source>
        <dbReference type="Proteomes" id="UP000182517"/>
    </source>
</evidence>
<sequence length="251" mass="27010">MADLIYGINAVSEGLRSSRRKPLSLVLQRDSKSPRLVQLQREAESAGVPVARRDRRELDRLVGHGHHQGALLEIEPFAYLSLEELLQRWRVSEAPAFFLVLDGITDPHNLGAILRSADGAGCHGVIVTKDRACPVTGVVDKVSAGALEHVPLCQVTNLARTLDALRKEGVWVYGLAGEEGASPLYDTDLCGDLALVVGSEGTGLRPNTRSHCDLLLAIPLRGKVSSLNASVATSVALFEAGRQRRLPSSDN</sequence>
<dbReference type="KEGG" id="pef:A7E78_07600"/>
<dbReference type="GO" id="GO:0008173">
    <property type="term" value="F:RNA methyltransferase activity"/>
    <property type="evidence" value="ECO:0007669"/>
    <property type="project" value="InterPro"/>
</dbReference>
<gene>
    <name evidence="5" type="ORF">A7E78_07600</name>
</gene>
<dbReference type="InterPro" id="IPR013123">
    <property type="entry name" value="SpoU_subst-bd"/>
</dbReference>
<dbReference type="Proteomes" id="UP000182517">
    <property type="component" value="Chromosome"/>
</dbReference>
<dbReference type="SUPFAM" id="SSF55315">
    <property type="entry name" value="L30e-like"/>
    <property type="match status" value="1"/>
</dbReference>
<evidence type="ECO:0000256" key="1">
    <source>
        <dbReference type="ARBA" id="ARBA00007228"/>
    </source>
</evidence>